<dbReference type="EMBL" id="WTXG01000030">
    <property type="protein sequence ID" value="KAI0298130.1"/>
    <property type="molecule type" value="Genomic_DNA"/>
</dbReference>
<sequence>MACSLAFFLNDDATSFYSDKPGRPETQVGRWHSMRNKGKESAQGIKVGLEENVDWESIWSRKFEGNVLPSPLRELKKEDVHTIITLTDNAAQGLNQSLSSFPNATKLGLFASSTPFVTGRPFTLIHNGSVKSSGAVGIALSAGPRPALRTTFPGLHAITKPMEVTQSEGNLVNKLDNANPISILISAIEKSALSGQADKDDEFYLGVLRDGELWQVHHIMSGGPTRGTMALETETAPGEGVSVQVRRL</sequence>
<proteinExistence type="predicted"/>
<evidence type="ECO:0000313" key="2">
    <source>
        <dbReference type="EMBL" id="KAI0298130.1"/>
    </source>
</evidence>
<dbReference type="AlphaFoldDB" id="A0AAD4QKZ1"/>
<protein>
    <recommendedName>
        <fullName evidence="1">FIST domain-containing protein</fullName>
    </recommendedName>
</protein>
<dbReference type="Proteomes" id="UP001203297">
    <property type="component" value="Unassembled WGS sequence"/>
</dbReference>
<gene>
    <name evidence="2" type="ORF">B0F90DRAFT_830891</name>
</gene>
<evidence type="ECO:0000313" key="3">
    <source>
        <dbReference type="Proteomes" id="UP001203297"/>
    </source>
</evidence>
<comment type="caution">
    <text evidence="2">The sequence shown here is derived from an EMBL/GenBank/DDBJ whole genome shotgun (WGS) entry which is preliminary data.</text>
</comment>
<dbReference type="InterPro" id="IPR013702">
    <property type="entry name" value="FIST_domain_N"/>
</dbReference>
<organism evidence="2 3">
    <name type="scientific">Multifurca ochricompacta</name>
    <dbReference type="NCBI Taxonomy" id="376703"/>
    <lineage>
        <taxon>Eukaryota</taxon>
        <taxon>Fungi</taxon>
        <taxon>Dikarya</taxon>
        <taxon>Basidiomycota</taxon>
        <taxon>Agaricomycotina</taxon>
        <taxon>Agaricomycetes</taxon>
        <taxon>Russulales</taxon>
        <taxon>Russulaceae</taxon>
        <taxon>Multifurca</taxon>
    </lineage>
</organism>
<accession>A0AAD4QKZ1</accession>
<reference evidence="2" key="1">
    <citation type="journal article" date="2022" name="New Phytol.">
        <title>Evolutionary transition to the ectomycorrhizal habit in the genomes of a hyperdiverse lineage of mushroom-forming fungi.</title>
        <authorList>
            <person name="Looney B."/>
            <person name="Miyauchi S."/>
            <person name="Morin E."/>
            <person name="Drula E."/>
            <person name="Courty P.E."/>
            <person name="Kohler A."/>
            <person name="Kuo A."/>
            <person name="LaButti K."/>
            <person name="Pangilinan J."/>
            <person name="Lipzen A."/>
            <person name="Riley R."/>
            <person name="Andreopoulos W."/>
            <person name="He G."/>
            <person name="Johnson J."/>
            <person name="Nolan M."/>
            <person name="Tritt A."/>
            <person name="Barry K.W."/>
            <person name="Grigoriev I.V."/>
            <person name="Nagy L.G."/>
            <person name="Hibbett D."/>
            <person name="Henrissat B."/>
            <person name="Matheny P.B."/>
            <person name="Labbe J."/>
            <person name="Martin F.M."/>
        </authorList>
    </citation>
    <scope>NUCLEOTIDE SEQUENCE</scope>
    <source>
        <strain evidence="2">BPL690</strain>
    </source>
</reference>
<feature type="domain" description="FIST" evidence="1">
    <location>
        <begin position="102"/>
        <end position="177"/>
    </location>
</feature>
<dbReference type="Pfam" id="PF08495">
    <property type="entry name" value="FIST"/>
    <property type="match status" value="1"/>
</dbReference>
<evidence type="ECO:0000259" key="1">
    <source>
        <dbReference type="Pfam" id="PF08495"/>
    </source>
</evidence>
<keyword evidence="3" id="KW-1185">Reference proteome</keyword>
<name>A0AAD4QKZ1_9AGAM</name>